<comment type="caution">
    <text evidence="1">The sequence shown here is derived from an EMBL/GenBank/DDBJ whole genome shotgun (WGS) entry which is preliminary data.</text>
</comment>
<name>A0AAV4SDH8_CAEEX</name>
<keyword evidence="2" id="KW-1185">Reference proteome</keyword>
<proteinExistence type="predicted"/>
<gene>
    <name evidence="1" type="ORF">CEXT_715041</name>
</gene>
<reference evidence="1 2" key="1">
    <citation type="submission" date="2021-06" db="EMBL/GenBank/DDBJ databases">
        <title>Caerostris extrusa draft genome.</title>
        <authorList>
            <person name="Kono N."/>
            <person name="Arakawa K."/>
        </authorList>
    </citation>
    <scope>NUCLEOTIDE SEQUENCE [LARGE SCALE GENOMIC DNA]</scope>
</reference>
<dbReference type="EMBL" id="BPLR01009389">
    <property type="protein sequence ID" value="GIY31537.1"/>
    <property type="molecule type" value="Genomic_DNA"/>
</dbReference>
<accession>A0AAV4SDH8</accession>
<dbReference type="Proteomes" id="UP001054945">
    <property type="component" value="Unassembled WGS sequence"/>
</dbReference>
<sequence>MLRNTFDFSDISPATLRNSLYDQSNVILMDYGFTNPFFYSNYAVQPITDYLETLTTPMMLQIYANSMGKLLDYLGILRDDNAAQLALEYASKIEETTKNKLGRII</sequence>
<protein>
    <submittedName>
        <fullName evidence="1">Uncharacterized protein</fullName>
    </submittedName>
</protein>
<evidence type="ECO:0000313" key="2">
    <source>
        <dbReference type="Proteomes" id="UP001054945"/>
    </source>
</evidence>
<organism evidence="1 2">
    <name type="scientific">Caerostris extrusa</name>
    <name type="common">Bark spider</name>
    <name type="synonym">Caerostris bankana</name>
    <dbReference type="NCBI Taxonomy" id="172846"/>
    <lineage>
        <taxon>Eukaryota</taxon>
        <taxon>Metazoa</taxon>
        <taxon>Ecdysozoa</taxon>
        <taxon>Arthropoda</taxon>
        <taxon>Chelicerata</taxon>
        <taxon>Arachnida</taxon>
        <taxon>Araneae</taxon>
        <taxon>Araneomorphae</taxon>
        <taxon>Entelegynae</taxon>
        <taxon>Araneoidea</taxon>
        <taxon>Araneidae</taxon>
        <taxon>Caerostris</taxon>
    </lineage>
</organism>
<dbReference type="AlphaFoldDB" id="A0AAV4SDH8"/>
<evidence type="ECO:0000313" key="1">
    <source>
        <dbReference type="EMBL" id="GIY31537.1"/>
    </source>
</evidence>